<keyword evidence="3" id="KW-1185">Reference proteome</keyword>
<feature type="signal peptide" evidence="1">
    <location>
        <begin position="1"/>
        <end position="23"/>
    </location>
</feature>
<evidence type="ECO:0000313" key="2">
    <source>
        <dbReference type="EMBL" id="TQD70153.1"/>
    </source>
</evidence>
<evidence type="ECO:0000256" key="1">
    <source>
        <dbReference type="SAM" id="SignalP"/>
    </source>
</evidence>
<dbReference type="EMBL" id="VIEB01001950">
    <property type="protein sequence ID" value="TQD70153.1"/>
    <property type="molecule type" value="Genomic_DNA"/>
</dbReference>
<feature type="chain" id="PRO_5021959233" evidence="1">
    <location>
        <begin position="24"/>
        <end position="79"/>
    </location>
</feature>
<sequence>MLFVGCFYLHAFSISWLLSRCWSLEDDVTNVLTNYGFSYGLILGDRGGWLIMTIVMWFSGGSDGNGDVDVICSSRSLAI</sequence>
<name>A0A540K7F4_MALBA</name>
<keyword evidence="1" id="KW-0732">Signal</keyword>
<protein>
    <submittedName>
        <fullName evidence="2">Uncharacterized protein</fullName>
    </submittedName>
</protein>
<reference evidence="2 3" key="1">
    <citation type="journal article" date="2019" name="G3 (Bethesda)">
        <title>Sequencing of a Wild Apple (Malus baccata) Genome Unravels the Differences Between Cultivated and Wild Apple Species Regarding Disease Resistance and Cold Tolerance.</title>
        <authorList>
            <person name="Chen X."/>
        </authorList>
    </citation>
    <scope>NUCLEOTIDE SEQUENCE [LARGE SCALE GENOMIC DNA]</scope>
    <source>
        <strain evidence="3">cv. Shandingzi</strain>
        <tissue evidence="2">Leaves</tissue>
    </source>
</reference>
<proteinExistence type="predicted"/>
<organism evidence="2 3">
    <name type="scientific">Malus baccata</name>
    <name type="common">Siberian crab apple</name>
    <name type="synonym">Pyrus baccata</name>
    <dbReference type="NCBI Taxonomy" id="106549"/>
    <lineage>
        <taxon>Eukaryota</taxon>
        <taxon>Viridiplantae</taxon>
        <taxon>Streptophyta</taxon>
        <taxon>Embryophyta</taxon>
        <taxon>Tracheophyta</taxon>
        <taxon>Spermatophyta</taxon>
        <taxon>Magnoliopsida</taxon>
        <taxon>eudicotyledons</taxon>
        <taxon>Gunneridae</taxon>
        <taxon>Pentapetalae</taxon>
        <taxon>rosids</taxon>
        <taxon>fabids</taxon>
        <taxon>Rosales</taxon>
        <taxon>Rosaceae</taxon>
        <taxon>Amygdaloideae</taxon>
        <taxon>Maleae</taxon>
        <taxon>Malus</taxon>
    </lineage>
</organism>
<evidence type="ECO:0000313" key="3">
    <source>
        <dbReference type="Proteomes" id="UP000315295"/>
    </source>
</evidence>
<comment type="caution">
    <text evidence="2">The sequence shown here is derived from an EMBL/GenBank/DDBJ whole genome shotgun (WGS) entry which is preliminary data.</text>
</comment>
<gene>
    <name evidence="2" type="ORF">C1H46_044313</name>
</gene>
<accession>A0A540K7F4</accession>
<dbReference type="Proteomes" id="UP000315295">
    <property type="component" value="Unassembled WGS sequence"/>
</dbReference>
<dbReference type="AlphaFoldDB" id="A0A540K7F4"/>